<protein>
    <submittedName>
        <fullName evidence="1">Uncharacterized protein</fullName>
    </submittedName>
</protein>
<name>A0ACB9WJF0_CHAAC</name>
<dbReference type="Proteomes" id="UP001057452">
    <property type="component" value="Chromosome 14"/>
</dbReference>
<proteinExistence type="predicted"/>
<sequence length="221" mass="24922">MSVSSKTNVCVCVLCVCVCVGLLKWSDYCRPLACSPGQPFRAVAQASVDNFSRLEWLSLKTRLQLDKRAQAFQDNPELWEKQCPKTETFPHTGGGAAERRPPSDHQLLQCPKGSLLLPPEVKRRLEERRGSEPLRGSKDLGVACDQEDRSLGIISTWRATNTTSTCPAATSVWSWRTAPSSLSNTPQRRTFQTFLTMTQAGSGVEVRLWMMWSRWRIFWAE</sequence>
<accession>A0ACB9WJF0</accession>
<gene>
    <name evidence="1" type="ORF">KUCAC02_003039</name>
</gene>
<reference evidence="1" key="1">
    <citation type="submission" date="2022-05" db="EMBL/GenBank/DDBJ databases">
        <title>Chromosome-level genome of Chaenocephalus aceratus.</title>
        <authorList>
            <person name="Park H."/>
        </authorList>
    </citation>
    <scope>NUCLEOTIDE SEQUENCE</scope>
    <source>
        <strain evidence="1">KU_202001</strain>
    </source>
</reference>
<comment type="caution">
    <text evidence="1">The sequence shown here is derived from an EMBL/GenBank/DDBJ whole genome shotgun (WGS) entry which is preliminary data.</text>
</comment>
<dbReference type="EMBL" id="CM043798">
    <property type="protein sequence ID" value="KAI4813815.1"/>
    <property type="molecule type" value="Genomic_DNA"/>
</dbReference>
<evidence type="ECO:0000313" key="1">
    <source>
        <dbReference type="EMBL" id="KAI4813815.1"/>
    </source>
</evidence>
<keyword evidence="2" id="KW-1185">Reference proteome</keyword>
<organism evidence="1 2">
    <name type="scientific">Chaenocephalus aceratus</name>
    <name type="common">Blackfin icefish</name>
    <name type="synonym">Chaenichthys aceratus</name>
    <dbReference type="NCBI Taxonomy" id="36190"/>
    <lineage>
        <taxon>Eukaryota</taxon>
        <taxon>Metazoa</taxon>
        <taxon>Chordata</taxon>
        <taxon>Craniata</taxon>
        <taxon>Vertebrata</taxon>
        <taxon>Euteleostomi</taxon>
        <taxon>Actinopterygii</taxon>
        <taxon>Neopterygii</taxon>
        <taxon>Teleostei</taxon>
        <taxon>Neoteleostei</taxon>
        <taxon>Acanthomorphata</taxon>
        <taxon>Eupercaria</taxon>
        <taxon>Perciformes</taxon>
        <taxon>Notothenioidei</taxon>
        <taxon>Channichthyidae</taxon>
        <taxon>Chaenocephalus</taxon>
    </lineage>
</organism>
<evidence type="ECO:0000313" key="2">
    <source>
        <dbReference type="Proteomes" id="UP001057452"/>
    </source>
</evidence>